<keyword evidence="2" id="KW-1185">Reference proteome</keyword>
<protein>
    <submittedName>
        <fullName evidence="1">GXGXG domain-containing protein</fullName>
    </submittedName>
</protein>
<comment type="caution">
    <text evidence="1">The sequence shown here is derived from an EMBL/GenBank/DDBJ whole genome shotgun (WGS) entry which is preliminary data.</text>
</comment>
<dbReference type="PANTHER" id="PTHR39673">
    <property type="entry name" value="TUNGSTEN FORMYLMETHANOFURAN DEHYDROGENASE, SUBUNIT C (FWDC)"/>
    <property type="match status" value="1"/>
</dbReference>
<accession>A0ABP4YEA1</accession>
<evidence type="ECO:0000313" key="1">
    <source>
        <dbReference type="EMBL" id="GAA1813376.1"/>
    </source>
</evidence>
<evidence type="ECO:0000313" key="2">
    <source>
        <dbReference type="Proteomes" id="UP001500218"/>
    </source>
</evidence>
<dbReference type="RefSeq" id="WP_344133762.1">
    <property type="nucleotide sequence ID" value="NZ_BAAALT010000122.1"/>
</dbReference>
<name>A0ABP4YEA1_9ACTN</name>
<dbReference type="Proteomes" id="UP001500218">
    <property type="component" value="Unassembled WGS sequence"/>
</dbReference>
<dbReference type="EMBL" id="BAAALT010000122">
    <property type="protein sequence ID" value="GAA1813376.1"/>
    <property type="molecule type" value="Genomic_DNA"/>
</dbReference>
<dbReference type="Gene3D" id="2.160.20.60">
    <property type="entry name" value="Glutamate synthase, alpha subunit, C-terminal domain"/>
    <property type="match status" value="1"/>
</dbReference>
<gene>
    <name evidence="1" type="ORF">GCM10009682_38190</name>
</gene>
<dbReference type="SUPFAM" id="SSF69336">
    <property type="entry name" value="Alpha subunit of glutamate synthase, C-terminal domain"/>
    <property type="match status" value="1"/>
</dbReference>
<sequence length="225" mass="23539">MDPLDLDRMSVRDVNRSLRELRAGDEVTVLNPMGRHNLAVGLDNDVTVRIAGPAGYYVGGLGKRATVVVDGPAGWGVGENLMSGLVRVRGNASQSAAASAHGGTIVVDGDASLRAAISLKGATVAIAGDVGAYCGFLAQAGTVLIGGDAGPHLGDSLYEAVIYVAGRVRGLGTDARIEELTETDVKTVTDLVDRYGFDHVDPRNVTRVASARQLYHFDTHAHDAY</sequence>
<dbReference type="InterPro" id="IPR036485">
    <property type="entry name" value="Glu_synth_asu_C_sf"/>
</dbReference>
<organism evidence="1 2">
    <name type="scientific">Luedemannella flava</name>
    <dbReference type="NCBI Taxonomy" id="349316"/>
    <lineage>
        <taxon>Bacteria</taxon>
        <taxon>Bacillati</taxon>
        <taxon>Actinomycetota</taxon>
        <taxon>Actinomycetes</taxon>
        <taxon>Micromonosporales</taxon>
        <taxon>Micromonosporaceae</taxon>
        <taxon>Luedemannella</taxon>
    </lineage>
</organism>
<dbReference type="PANTHER" id="PTHR39673:SF5">
    <property type="entry name" value="TUNGSTEN-CONTAINING FORMYLMETHANOFURAN DEHYDROGENASE 2 SUBUNIT C"/>
    <property type="match status" value="1"/>
</dbReference>
<reference evidence="2" key="1">
    <citation type="journal article" date="2019" name="Int. J. Syst. Evol. Microbiol.">
        <title>The Global Catalogue of Microorganisms (GCM) 10K type strain sequencing project: providing services to taxonomists for standard genome sequencing and annotation.</title>
        <authorList>
            <consortium name="The Broad Institute Genomics Platform"/>
            <consortium name="The Broad Institute Genome Sequencing Center for Infectious Disease"/>
            <person name="Wu L."/>
            <person name="Ma J."/>
        </authorList>
    </citation>
    <scope>NUCLEOTIDE SEQUENCE [LARGE SCALE GENOMIC DNA]</scope>
    <source>
        <strain evidence="2">JCM 13250</strain>
    </source>
</reference>
<proteinExistence type="predicted"/>